<dbReference type="SUPFAM" id="SSF52540">
    <property type="entry name" value="P-loop containing nucleoside triphosphate hydrolases"/>
    <property type="match status" value="1"/>
</dbReference>
<evidence type="ECO:0000256" key="7">
    <source>
        <dbReference type="ARBA" id="ARBA00022833"/>
    </source>
</evidence>
<dbReference type="Pfam" id="PF03193">
    <property type="entry name" value="RsgA_GTPase"/>
    <property type="match status" value="1"/>
</dbReference>
<dbReference type="Pfam" id="PF16745">
    <property type="entry name" value="RsgA_N"/>
    <property type="match status" value="1"/>
</dbReference>
<dbReference type="InterPro" id="IPR010914">
    <property type="entry name" value="RsgA_GTPase_dom"/>
</dbReference>
<keyword evidence="3 10" id="KW-0479">Metal-binding</keyword>
<keyword evidence="14" id="KW-1185">Reference proteome</keyword>
<dbReference type="CDD" id="cd01854">
    <property type="entry name" value="YjeQ_EngC"/>
    <property type="match status" value="1"/>
</dbReference>
<dbReference type="GO" id="GO:0005525">
    <property type="term" value="F:GTP binding"/>
    <property type="evidence" value="ECO:0007669"/>
    <property type="project" value="UniProtKB-UniRule"/>
</dbReference>
<feature type="binding site" evidence="10">
    <location>
        <position position="249"/>
    </location>
    <ligand>
        <name>Zn(2+)</name>
        <dbReference type="ChEBI" id="CHEBI:29105"/>
    </ligand>
</feature>
<dbReference type="GO" id="GO:0042274">
    <property type="term" value="P:ribosomal small subunit biogenesis"/>
    <property type="evidence" value="ECO:0007669"/>
    <property type="project" value="UniProtKB-UniRule"/>
</dbReference>
<keyword evidence="6 10" id="KW-0378">Hydrolase</keyword>
<dbReference type="GO" id="GO:0005737">
    <property type="term" value="C:cytoplasm"/>
    <property type="evidence" value="ECO:0007669"/>
    <property type="project" value="UniProtKB-SubCell"/>
</dbReference>
<dbReference type="GO" id="GO:0019843">
    <property type="term" value="F:rRNA binding"/>
    <property type="evidence" value="ECO:0007669"/>
    <property type="project" value="UniProtKB-KW"/>
</dbReference>
<dbReference type="GO" id="GO:0046872">
    <property type="term" value="F:metal ion binding"/>
    <property type="evidence" value="ECO:0007669"/>
    <property type="project" value="UniProtKB-KW"/>
</dbReference>
<evidence type="ECO:0000313" key="14">
    <source>
        <dbReference type="Proteomes" id="UP000266301"/>
    </source>
</evidence>
<dbReference type="Gene3D" id="2.40.50.140">
    <property type="entry name" value="Nucleic acid-binding proteins"/>
    <property type="match status" value="1"/>
</dbReference>
<evidence type="ECO:0000256" key="10">
    <source>
        <dbReference type="HAMAP-Rule" id="MF_01820"/>
    </source>
</evidence>
<dbReference type="RefSeq" id="WP_119971131.1">
    <property type="nucleotide sequence ID" value="NZ_CP032416.1"/>
</dbReference>
<dbReference type="InterPro" id="IPR027417">
    <property type="entry name" value="P-loop_NTPase"/>
</dbReference>
<keyword evidence="5 10" id="KW-0547">Nucleotide-binding</keyword>
<feature type="domain" description="EngC GTPase" evidence="11">
    <location>
        <begin position="70"/>
        <end position="218"/>
    </location>
</feature>
<keyword evidence="1 10" id="KW-0963">Cytoplasm</keyword>
<evidence type="ECO:0000256" key="2">
    <source>
        <dbReference type="ARBA" id="ARBA00022517"/>
    </source>
</evidence>
<comment type="function">
    <text evidence="10">One of several proteins that assist in the late maturation steps of the functional core of the 30S ribosomal subunit. Helps release RbfA from mature subunits. May play a role in the assembly of ribosomal proteins into the subunit. Circularly permuted GTPase that catalyzes slow GTP hydrolysis, GTPase activity is stimulated by the 30S ribosomal subunit.</text>
</comment>
<dbReference type="InterPro" id="IPR004881">
    <property type="entry name" value="Ribosome_biogen_GTPase_RsgA"/>
</dbReference>
<dbReference type="EC" id="3.6.1.-" evidence="10"/>
<feature type="binding site" evidence="10">
    <location>
        <begin position="163"/>
        <end position="171"/>
    </location>
    <ligand>
        <name>GTP</name>
        <dbReference type="ChEBI" id="CHEBI:37565"/>
    </ligand>
</feature>
<dbReference type="EMBL" id="CP032416">
    <property type="protein sequence ID" value="AYD40019.1"/>
    <property type="molecule type" value="Genomic_DNA"/>
</dbReference>
<evidence type="ECO:0000313" key="13">
    <source>
        <dbReference type="EMBL" id="AYD40019.1"/>
    </source>
</evidence>
<dbReference type="HAMAP" id="MF_01820">
    <property type="entry name" value="GTPase_RsgA"/>
    <property type="match status" value="1"/>
</dbReference>
<dbReference type="PANTHER" id="PTHR32120:SF11">
    <property type="entry name" value="SMALL RIBOSOMAL SUBUNIT BIOGENESIS GTPASE RSGA 1, MITOCHONDRIAL-RELATED"/>
    <property type="match status" value="1"/>
</dbReference>
<dbReference type="PANTHER" id="PTHR32120">
    <property type="entry name" value="SMALL RIBOSOMAL SUBUNIT BIOGENESIS GTPASE RSGA"/>
    <property type="match status" value="1"/>
</dbReference>
<evidence type="ECO:0000256" key="8">
    <source>
        <dbReference type="ARBA" id="ARBA00022884"/>
    </source>
</evidence>
<dbReference type="NCBIfam" id="TIGR00157">
    <property type="entry name" value="ribosome small subunit-dependent GTPase A"/>
    <property type="match status" value="1"/>
</dbReference>
<dbReference type="AlphaFoldDB" id="A0A386H2U2"/>
<evidence type="ECO:0000256" key="9">
    <source>
        <dbReference type="ARBA" id="ARBA00023134"/>
    </source>
</evidence>
<reference evidence="13 14" key="1">
    <citation type="journal article" date="2019" name="Int. J. Syst. Evol. Microbiol.">
        <title>Clostridium fermenticellae sp. nov., isolated from the mud in a fermentation cellar for the production of the Chinese liquor, baijiu.</title>
        <authorList>
            <person name="Xu P.X."/>
            <person name="Chai L.J."/>
            <person name="Qiu T."/>
            <person name="Zhang X.J."/>
            <person name="Lu Z.M."/>
            <person name="Xiao C."/>
            <person name="Wang S.T."/>
            <person name="Shen C.H."/>
            <person name="Shi J.S."/>
            <person name="Xu Z.H."/>
        </authorList>
    </citation>
    <scope>NUCLEOTIDE SEQUENCE [LARGE SCALE GENOMIC DNA]</scope>
    <source>
        <strain evidence="13 14">JN500901</strain>
    </source>
</reference>
<comment type="similarity">
    <text evidence="10">Belongs to the TRAFAC class YlqF/YawG GTPase family. RsgA subfamily.</text>
</comment>
<evidence type="ECO:0000259" key="12">
    <source>
        <dbReference type="PROSITE" id="PS51721"/>
    </source>
</evidence>
<proteinExistence type="inferred from homology"/>
<dbReference type="Gene3D" id="3.40.50.300">
    <property type="entry name" value="P-loop containing nucleotide triphosphate hydrolases"/>
    <property type="match status" value="1"/>
</dbReference>
<dbReference type="InterPro" id="IPR012340">
    <property type="entry name" value="NA-bd_OB-fold"/>
</dbReference>
<dbReference type="PROSITE" id="PS50936">
    <property type="entry name" value="ENGC_GTPASE"/>
    <property type="match status" value="1"/>
</dbReference>
<dbReference type="GO" id="GO:0003924">
    <property type="term" value="F:GTPase activity"/>
    <property type="evidence" value="ECO:0007669"/>
    <property type="project" value="UniProtKB-UniRule"/>
</dbReference>
<comment type="subcellular location">
    <subcellularLocation>
        <location evidence="10">Cytoplasm</location>
    </subcellularLocation>
</comment>
<comment type="cofactor">
    <cofactor evidence="10">
        <name>Zn(2+)</name>
        <dbReference type="ChEBI" id="CHEBI:29105"/>
    </cofactor>
    <text evidence="10">Binds 1 zinc ion per subunit.</text>
</comment>
<dbReference type="SUPFAM" id="SSF50249">
    <property type="entry name" value="Nucleic acid-binding proteins"/>
    <property type="match status" value="1"/>
</dbReference>
<protein>
    <recommendedName>
        <fullName evidence="10">Small ribosomal subunit biogenesis GTPase RsgA</fullName>
        <ecNumber evidence="10">3.6.1.-</ecNumber>
    </recommendedName>
</protein>
<keyword evidence="7 10" id="KW-0862">Zinc</keyword>
<dbReference type="OrthoDB" id="9809485at2"/>
<keyword evidence="8 10" id="KW-0694">RNA-binding</keyword>
<sequence>MQGIITKGISGFYYIEVDKKIIECKARGKFRYNSLVPMVGDNVEVSIKNGKGVIDKIYPRKNRLIRPAVANVTQALLVVALKNPDVNLDLINRLLLNCEYNGLKVIVCFNKLDLVDMRSQNIEDVVDMIKSCGYKTIFLKAKDGYGIDDIIDILDNNVTVFCGASGVGKSTILNAVVGKQLMETGDISEKLKRGKHTTRHSEIIEVNNGFVVDTPGFSSIDIDFMDKLELQNYFPEFIDYIGGCKFTGCIHYKEPSCAVKKAVEDGKINARRYEFYIKTLESIINKSNKW</sequence>
<organism evidence="13 14">
    <name type="scientific">Clostridium fermenticellae</name>
    <dbReference type="NCBI Taxonomy" id="2068654"/>
    <lineage>
        <taxon>Bacteria</taxon>
        <taxon>Bacillati</taxon>
        <taxon>Bacillota</taxon>
        <taxon>Clostridia</taxon>
        <taxon>Eubacteriales</taxon>
        <taxon>Clostridiaceae</taxon>
        <taxon>Clostridium</taxon>
    </lineage>
</organism>
<evidence type="ECO:0000256" key="3">
    <source>
        <dbReference type="ARBA" id="ARBA00022723"/>
    </source>
</evidence>
<keyword evidence="9 10" id="KW-0342">GTP-binding</keyword>
<dbReference type="InterPro" id="IPR031944">
    <property type="entry name" value="RsgA_N"/>
</dbReference>
<evidence type="ECO:0000256" key="4">
    <source>
        <dbReference type="ARBA" id="ARBA00022730"/>
    </source>
</evidence>
<dbReference type="CDD" id="cd04466">
    <property type="entry name" value="S1_YloQ_GTPase"/>
    <property type="match status" value="1"/>
</dbReference>
<evidence type="ECO:0000256" key="5">
    <source>
        <dbReference type="ARBA" id="ARBA00022741"/>
    </source>
</evidence>
<feature type="binding site" evidence="10">
    <location>
        <position position="244"/>
    </location>
    <ligand>
        <name>Zn(2+)</name>
        <dbReference type="ChEBI" id="CHEBI:29105"/>
    </ligand>
</feature>
<keyword evidence="2 10" id="KW-0690">Ribosome biogenesis</keyword>
<comment type="subunit">
    <text evidence="10">Monomer. Associates with 30S ribosomal subunit, binds 16S rRNA.</text>
</comment>
<name>A0A386H2U2_9CLOT</name>
<evidence type="ECO:0000259" key="11">
    <source>
        <dbReference type="PROSITE" id="PS50936"/>
    </source>
</evidence>
<feature type="binding site" evidence="10">
    <location>
        <begin position="110"/>
        <end position="113"/>
    </location>
    <ligand>
        <name>GTP</name>
        <dbReference type="ChEBI" id="CHEBI:37565"/>
    </ligand>
</feature>
<feature type="domain" description="CP-type G" evidence="12">
    <location>
        <begin position="61"/>
        <end position="220"/>
    </location>
</feature>
<dbReference type="Gene3D" id="1.10.40.50">
    <property type="entry name" value="Probable gtpase engc, domain 3"/>
    <property type="match status" value="1"/>
</dbReference>
<accession>A0A386H2U2</accession>
<keyword evidence="4 10" id="KW-0699">rRNA-binding</keyword>
<feature type="binding site" evidence="10">
    <location>
        <position position="257"/>
    </location>
    <ligand>
        <name>Zn(2+)</name>
        <dbReference type="ChEBI" id="CHEBI:29105"/>
    </ligand>
</feature>
<dbReference type="KEGG" id="cfer:D4Z93_05620"/>
<evidence type="ECO:0000256" key="1">
    <source>
        <dbReference type="ARBA" id="ARBA00022490"/>
    </source>
</evidence>
<dbReference type="Proteomes" id="UP000266301">
    <property type="component" value="Chromosome"/>
</dbReference>
<gene>
    <name evidence="10 13" type="primary">rsgA</name>
    <name evidence="13" type="ORF">D4Z93_05620</name>
</gene>
<evidence type="ECO:0000256" key="6">
    <source>
        <dbReference type="ARBA" id="ARBA00022801"/>
    </source>
</evidence>
<feature type="binding site" evidence="10">
    <location>
        <position position="251"/>
    </location>
    <ligand>
        <name>Zn(2+)</name>
        <dbReference type="ChEBI" id="CHEBI:29105"/>
    </ligand>
</feature>
<dbReference type="InterPro" id="IPR030378">
    <property type="entry name" value="G_CP_dom"/>
</dbReference>
<dbReference type="PROSITE" id="PS51721">
    <property type="entry name" value="G_CP"/>
    <property type="match status" value="1"/>
</dbReference>